<dbReference type="Proteomes" id="UP000029453">
    <property type="component" value="Unassembled WGS sequence"/>
</dbReference>
<proteinExistence type="predicted"/>
<dbReference type="AlphaFoldDB" id="M9LNC4"/>
<dbReference type="RefSeq" id="WP_006285200.1">
    <property type="nucleotide sequence ID" value="NZ_BALG01000052.1"/>
</dbReference>
<keyword evidence="2" id="KW-1185">Reference proteome</keyword>
<protein>
    <submittedName>
        <fullName evidence="1">Uncharacterized protein</fullName>
    </submittedName>
</protein>
<dbReference type="EMBL" id="BALG01000052">
    <property type="protein sequence ID" value="GAC41841.1"/>
    <property type="molecule type" value="Genomic_DNA"/>
</dbReference>
<evidence type="ECO:0000313" key="1">
    <source>
        <dbReference type="EMBL" id="GAC41841.1"/>
    </source>
</evidence>
<evidence type="ECO:0000313" key="2">
    <source>
        <dbReference type="Proteomes" id="UP000029453"/>
    </source>
</evidence>
<reference evidence="1 2" key="1">
    <citation type="submission" date="2012-10" db="EMBL/GenBank/DDBJ databases">
        <title>Draft Genome Sequence of Paenibacillus popilliae ATCC 14706T.</title>
        <authorList>
            <person name="Iiyama K."/>
            <person name="Mori K."/>
            <person name="Mon H."/>
            <person name="Chieda Y."/>
            <person name="Lee J.M."/>
            <person name="Kusakabe T."/>
            <person name="Tashiro K."/>
            <person name="Asano S."/>
            <person name="Yasunaga-Aoki C."/>
            <person name="Shimizu S."/>
        </authorList>
    </citation>
    <scope>NUCLEOTIDE SEQUENCE [LARGE SCALE GENOMIC DNA]</scope>
    <source>
        <strain evidence="1 2">ATCC 14706</strain>
    </source>
</reference>
<sequence length="105" mass="11922">MASASPNVKTQNFPYDVIDGEELYPLHSAAVVERIADQIPDAIKPSVTIDYDQIPASYFEKVKAELGLRSVDPEEALQHERKLLTTLDQEGSFFILKKRRDLFEN</sequence>
<organism evidence="1 2">
    <name type="scientific">Paenibacillus popilliae ATCC 14706</name>
    <dbReference type="NCBI Taxonomy" id="1212764"/>
    <lineage>
        <taxon>Bacteria</taxon>
        <taxon>Bacillati</taxon>
        <taxon>Bacillota</taxon>
        <taxon>Bacilli</taxon>
        <taxon>Bacillales</taxon>
        <taxon>Paenibacillaceae</taxon>
        <taxon>Paenibacillus</taxon>
    </lineage>
</organism>
<gene>
    <name evidence="1" type="ORF">PPOP_1198</name>
</gene>
<name>M9LNC4_PAEPP</name>
<accession>M9LNC4</accession>
<dbReference type="OrthoDB" id="2664475at2"/>
<comment type="caution">
    <text evidence="1">The sequence shown here is derived from an EMBL/GenBank/DDBJ whole genome shotgun (WGS) entry which is preliminary data.</text>
</comment>